<dbReference type="Proteomes" id="UP000183015">
    <property type="component" value="Unassembled WGS sequence"/>
</dbReference>
<organism evidence="1 2">
    <name type="scientific">Streptacidiphilus jiangxiensis</name>
    <dbReference type="NCBI Taxonomy" id="235985"/>
    <lineage>
        <taxon>Bacteria</taxon>
        <taxon>Bacillati</taxon>
        <taxon>Actinomycetota</taxon>
        <taxon>Actinomycetes</taxon>
        <taxon>Kitasatosporales</taxon>
        <taxon>Streptomycetaceae</taxon>
        <taxon>Streptacidiphilus</taxon>
    </lineage>
</organism>
<evidence type="ECO:0000313" key="2">
    <source>
        <dbReference type="Proteomes" id="UP000183015"/>
    </source>
</evidence>
<dbReference type="AlphaFoldDB" id="A0A1H7WJH8"/>
<name>A0A1H7WJH8_STRJI</name>
<dbReference type="RefSeq" id="WP_042446507.1">
    <property type="nucleotide sequence ID" value="NZ_BBPN01000011.1"/>
</dbReference>
<proteinExistence type="predicted"/>
<protein>
    <submittedName>
        <fullName evidence="1">Uncharacterized protein</fullName>
    </submittedName>
</protein>
<sequence length="60" mass="7402">MAGRHRRDRNDDREEPKRNPWARVWTWVKISTTLYGLYDRHSVTANRLIDEAREWIEHQI</sequence>
<keyword evidence="2" id="KW-1185">Reference proteome</keyword>
<gene>
    <name evidence="1" type="ORF">SAMN05414137_120208</name>
</gene>
<reference evidence="2" key="1">
    <citation type="submission" date="2016-10" db="EMBL/GenBank/DDBJ databases">
        <authorList>
            <person name="Varghese N."/>
        </authorList>
    </citation>
    <scope>NUCLEOTIDE SEQUENCE [LARGE SCALE GENOMIC DNA]</scope>
    <source>
        <strain evidence="2">DSM 45096 / BCRC 16803 / CGMCC 4.1857 / CIP 109030 / JCM 12277 / KCTC 19219 / NBRC 100920 / 33214</strain>
    </source>
</reference>
<dbReference type="EMBL" id="FOAZ01000020">
    <property type="protein sequence ID" value="SEM21663.1"/>
    <property type="molecule type" value="Genomic_DNA"/>
</dbReference>
<evidence type="ECO:0000313" key="1">
    <source>
        <dbReference type="EMBL" id="SEM21663.1"/>
    </source>
</evidence>
<accession>A0A1H7WJH8</accession>